<keyword evidence="3" id="KW-0652">Protein synthesis inhibitor</keyword>
<dbReference type="GO" id="GO:0031929">
    <property type="term" value="P:TOR signaling"/>
    <property type="evidence" value="ECO:0007669"/>
    <property type="project" value="Ensembl"/>
</dbReference>
<dbReference type="PANTHER" id="PTHR12669">
    <property type="entry name" value="EUKARYOTIC TRANSLATION INITIATION FACTOR 4E-BINDING PROTEIN"/>
    <property type="match status" value="1"/>
</dbReference>
<sequence>MSASAGGGHQPSQSRAIPTRTVAISDAAQLPQDYCTTPGGTLFSTTPGGTRIIYDRKFLLDRRNSPMAQTPPCHLPNIPGVTSPGALMEDSKVEVNNLNNLNNHDRKHAVGLCEAARAPDVD</sequence>
<reference evidence="4" key="3">
    <citation type="submission" date="2025-09" db="UniProtKB">
        <authorList>
            <consortium name="Ensembl"/>
        </authorList>
    </citation>
    <scope>IDENTIFICATION</scope>
    <source>
        <strain evidence="4">Brown Norway</strain>
    </source>
</reference>
<dbReference type="GO" id="GO:0008190">
    <property type="term" value="F:eukaryotic initiation factor 4E binding"/>
    <property type="evidence" value="ECO:0007669"/>
    <property type="project" value="Ensembl"/>
</dbReference>
<keyword evidence="7" id="KW-1267">Proteomics identification</keyword>
<organism evidence="4 5">
    <name type="scientific">Rattus norvegicus</name>
    <name type="common">Rat</name>
    <dbReference type="NCBI Taxonomy" id="10116"/>
    <lineage>
        <taxon>Eukaryota</taxon>
        <taxon>Metazoa</taxon>
        <taxon>Chordata</taxon>
        <taxon>Craniata</taxon>
        <taxon>Vertebrata</taxon>
        <taxon>Euteleostomi</taxon>
        <taxon>Mammalia</taxon>
        <taxon>Eutheria</taxon>
        <taxon>Euarchontoglires</taxon>
        <taxon>Glires</taxon>
        <taxon>Rodentia</taxon>
        <taxon>Myomorpha</taxon>
        <taxon>Muroidea</taxon>
        <taxon>Muridae</taxon>
        <taxon>Murinae</taxon>
        <taxon>Rattus</taxon>
    </lineage>
</organism>
<name>A0A8I6A0I3_RAT</name>
<dbReference type="GO" id="GO:0071598">
    <property type="term" value="C:neuronal ribonucleoprotein granule"/>
    <property type="evidence" value="ECO:0007669"/>
    <property type="project" value="Ensembl"/>
</dbReference>
<reference evidence="4" key="1">
    <citation type="submission" date="2024-01" db="EMBL/GenBank/DDBJ databases">
        <title>GRCr8: a new rat reference genome assembly contstructed from accurate long reads and long range scaffolding.</title>
        <authorList>
            <person name="Doris P.A."/>
            <person name="Kalbfleisch T."/>
            <person name="Li K."/>
            <person name="Howe K."/>
            <person name="Wood J."/>
        </authorList>
    </citation>
    <scope>NUCLEOTIDE SEQUENCE [LARGE SCALE GENOMIC DNA]</scope>
    <source>
        <strain evidence="4">Brown Norway</strain>
    </source>
</reference>
<evidence type="ECO:0000313" key="5">
    <source>
        <dbReference type="Proteomes" id="UP000002494"/>
    </source>
</evidence>
<dbReference type="PANTHER" id="PTHR12669:SF4">
    <property type="entry name" value="EUKARYOTIC TRANSLATION INITIATION FACTOR 4E-BINDING PROTEIN 2"/>
    <property type="match status" value="1"/>
</dbReference>
<dbReference type="GO" id="GO:0045947">
    <property type="term" value="P:negative regulation of translational initiation"/>
    <property type="evidence" value="ECO:0007669"/>
    <property type="project" value="Ensembl"/>
</dbReference>
<evidence type="ECO:0000313" key="6">
    <source>
        <dbReference type="RGD" id="1310824"/>
    </source>
</evidence>
<dbReference type="Ensembl" id="ENSRNOT00000117491.2">
    <property type="protein sequence ID" value="ENSRNOP00000084079.1"/>
    <property type="gene ID" value="ENSRNOG00000070935.2"/>
</dbReference>
<dbReference type="GeneTree" id="ENSGT00940000155342"/>
<dbReference type="RGD" id="1310824">
    <property type="gene designation" value="Eif4ebp2"/>
</dbReference>
<evidence type="ECO:0000256" key="3">
    <source>
        <dbReference type="ARBA" id="ARBA00023193"/>
    </source>
</evidence>
<protein>
    <submittedName>
        <fullName evidence="4">Eukaryotic translation initiation factor 4E binding protein 2</fullName>
    </submittedName>
</protein>
<dbReference type="Proteomes" id="UP000002494">
    <property type="component" value="Chromosome 20"/>
</dbReference>
<dbReference type="GO" id="GO:0007613">
    <property type="term" value="P:memory"/>
    <property type="evidence" value="ECO:0007669"/>
    <property type="project" value="Ensembl"/>
</dbReference>
<keyword evidence="5" id="KW-1185">Reference proteome</keyword>
<reference evidence="4" key="2">
    <citation type="submission" date="2025-08" db="UniProtKB">
        <authorList>
            <consortium name="Ensembl"/>
        </authorList>
    </citation>
    <scope>IDENTIFICATION</scope>
    <source>
        <strain evidence="4">Brown Norway</strain>
    </source>
</reference>
<dbReference type="AlphaFoldDB" id="A0A8I6A0I3"/>
<evidence type="ECO:0007829" key="7">
    <source>
        <dbReference type="PeptideAtlas" id="A0A8I6A0I3"/>
    </source>
</evidence>
<keyword evidence="2" id="KW-0810">Translation regulation</keyword>
<comment type="similarity">
    <text evidence="1">Belongs to the eIF4E-binding protein family.</text>
</comment>
<dbReference type="OrthoDB" id="19729at2759"/>
<evidence type="ECO:0000313" key="4">
    <source>
        <dbReference type="Ensembl" id="ENSRNOP00000084079.1"/>
    </source>
</evidence>
<accession>A0A8I6A0I3</accession>
<dbReference type="GO" id="GO:0008286">
    <property type="term" value="P:insulin receptor signaling pathway"/>
    <property type="evidence" value="ECO:0007669"/>
    <property type="project" value="Ensembl"/>
</dbReference>
<dbReference type="InterPro" id="IPR008606">
    <property type="entry name" value="EIF4EBP"/>
</dbReference>
<dbReference type="GO" id="GO:0030371">
    <property type="term" value="F:translation repressor activity"/>
    <property type="evidence" value="ECO:0007669"/>
    <property type="project" value="Ensembl"/>
</dbReference>
<gene>
    <name evidence="4 6" type="primary">Eif4ebp2</name>
</gene>
<dbReference type="Pfam" id="PF05456">
    <property type="entry name" value="eIF_4EBP"/>
    <property type="match status" value="1"/>
</dbReference>
<dbReference type="GO" id="GO:0048167">
    <property type="term" value="P:regulation of synaptic plasticity"/>
    <property type="evidence" value="ECO:0007669"/>
    <property type="project" value="Ensembl"/>
</dbReference>
<evidence type="ECO:0000256" key="1">
    <source>
        <dbReference type="ARBA" id="ARBA00005480"/>
    </source>
</evidence>
<proteinExistence type="evidence at protein level"/>
<dbReference type="AGR" id="RGD:1310824"/>
<dbReference type="GO" id="GO:0035176">
    <property type="term" value="P:social behavior"/>
    <property type="evidence" value="ECO:0007669"/>
    <property type="project" value="Ensembl"/>
</dbReference>
<dbReference type="OMA" id="PMMTRKI"/>
<evidence type="ECO:0000256" key="2">
    <source>
        <dbReference type="ARBA" id="ARBA00022845"/>
    </source>
</evidence>